<evidence type="ECO:0000256" key="5">
    <source>
        <dbReference type="PIRSR" id="PIRSR000699-1"/>
    </source>
</evidence>
<sequence length="110" mass="12143">MNDELVGKIFEMISAAGTARAKYIEAIRSAKEEKFDLAKELIEEGGKCFLIAHNVHTDMLSSEAEDIATSGVNASVSLILVHAEDQMMNAESFRIIAEEFVEVYKKMSGK</sequence>
<keyword evidence="1" id="KW-0813">Transport</keyword>
<dbReference type="PANTHER" id="PTHR34382">
    <property type="entry name" value="PTS SYSTEM N,N'-DIACETYLCHITOBIOSE-SPECIFIC EIIA COMPONENT"/>
    <property type="match status" value="1"/>
</dbReference>
<feature type="modified residue" description="Phosphohistidine; by HPr" evidence="7">
    <location>
        <position position="82"/>
    </location>
</feature>
<keyword evidence="6" id="KW-0479">Metal-binding</keyword>
<feature type="active site" description="Tele-phosphohistidine intermediate" evidence="5">
    <location>
        <position position="82"/>
    </location>
</feature>
<comment type="cofactor">
    <cofactor evidence="6">
        <name>Mg(2+)</name>
        <dbReference type="ChEBI" id="CHEBI:18420"/>
    </cofactor>
    <text evidence="6">Binds 1 Mg(2+) ion per trimer.</text>
</comment>
<dbReference type="AlphaFoldDB" id="A0A7R7IDI9"/>
<feature type="binding site" evidence="6">
    <location>
        <position position="85"/>
    </location>
    <ligand>
        <name>Mg(2+)</name>
        <dbReference type="ChEBI" id="CHEBI:18420"/>
        <note>ligand shared between all trimeric partners</note>
    </ligand>
</feature>
<organism evidence="8 9">
    <name type="scientific">Anaeromicropila herbilytica</name>
    <dbReference type="NCBI Taxonomy" id="2785025"/>
    <lineage>
        <taxon>Bacteria</taxon>
        <taxon>Bacillati</taxon>
        <taxon>Bacillota</taxon>
        <taxon>Clostridia</taxon>
        <taxon>Lachnospirales</taxon>
        <taxon>Lachnospiraceae</taxon>
        <taxon>Anaeromicropila</taxon>
    </lineage>
</organism>
<evidence type="ECO:0000256" key="7">
    <source>
        <dbReference type="PROSITE-ProRule" id="PRU00418"/>
    </source>
</evidence>
<dbReference type="Proteomes" id="UP000595897">
    <property type="component" value="Chromosome"/>
</dbReference>
<protein>
    <submittedName>
        <fullName evidence="8">PTS cellobiose transporter subunit IIA</fullName>
    </submittedName>
</protein>
<dbReference type="SUPFAM" id="SSF46973">
    <property type="entry name" value="Enzyme IIa from lactose specific PTS, IIa-lac"/>
    <property type="match status" value="1"/>
</dbReference>
<reference evidence="8 9" key="1">
    <citation type="submission" date="2020-11" db="EMBL/GenBank/DDBJ databases">
        <title>Draft genome sequencing of a Lachnospiraceae strain isolated from anoxic soil subjected to BSD treatment.</title>
        <authorList>
            <person name="Uek A."/>
            <person name="Tonouchi A."/>
        </authorList>
    </citation>
    <scope>NUCLEOTIDE SEQUENCE [LARGE SCALE GENOMIC DNA]</scope>
    <source>
        <strain evidence="8 9">TB5</strain>
    </source>
</reference>
<proteinExistence type="predicted"/>
<accession>A0A7R7IDI9</accession>
<evidence type="ECO:0000256" key="6">
    <source>
        <dbReference type="PIRSR" id="PIRSR000699-2"/>
    </source>
</evidence>
<dbReference type="GO" id="GO:0009401">
    <property type="term" value="P:phosphoenolpyruvate-dependent sugar phosphotransferase system"/>
    <property type="evidence" value="ECO:0007669"/>
    <property type="project" value="UniProtKB-KW"/>
</dbReference>
<dbReference type="GO" id="GO:0016740">
    <property type="term" value="F:transferase activity"/>
    <property type="evidence" value="ECO:0007669"/>
    <property type="project" value="UniProtKB-KW"/>
</dbReference>
<dbReference type="Gene3D" id="1.20.58.80">
    <property type="entry name" value="Phosphotransferase system, lactose/cellobiose-type IIA subunit"/>
    <property type="match status" value="1"/>
</dbReference>
<keyword evidence="3" id="KW-0808">Transferase</keyword>
<dbReference type="GO" id="GO:0046872">
    <property type="term" value="F:metal ion binding"/>
    <property type="evidence" value="ECO:0007669"/>
    <property type="project" value="UniProtKB-KW"/>
</dbReference>
<dbReference type="InterPro" id="IPR003188">
    <property type="entry name" value="PTS_IIA_lac/cel"/>
</dbReference>
<evidence type="ECO:0000256" key="1">
    <source>
        <dbReference type="ARBA" id="ARBA00022448"/>
    </source>
</evidence>
<evidence type="ECO:0000256" key="4">
    <source>
        <dbReference type="ARBA" id="ARBA00022683"/>
    </source>
</evidence>
<evidence type="ECO:0000313" key="8">
    <source>
        <dbReference type="EMBL" id="BCN31129.1"/>
    </source>
</evidence>
<evidence type="ECO:0000256" key="2">
    <source>
        <dbReference type="ARBA" id="ARBA00022597"/>
    </source>
</evidence>
<dbReference type="PANTHER" id="PTHR34382:SF7">
    <property type="entry name" value="PTS SYSTEM N,N'-DIACETYLCHITOBIOSE-SPECIFIC EIIA COMPONENT"/>
    <property type="match status" value="1"/>
</dbReference>
<dbReference type="KEGG" id="ahb:bsdtb5_24240"/>
<evidence type="ECO:0000256" key="3">
    <source>
        <dbReference type="ARBA" id="ARBA00022679"/>
    </source>
</evidence>
<keyword evidence="9" id="KW-1185">Reference proteome</keyword>
<dbReference type="RefSeq" id="WP_271712274.1">
    <property type="nucleotide sequence ID" value="NZ_AP024169.1"/>
</dbReference>
<evidence type="ECO:0000313" key="9">
    <source>
        <dbReference type="Proteomes" id="UP000595897"/>
    </source>
</evidence>
<dbReference type="PIRSF" id="PIRSF000699">
    <property type="entry name" value="PTS_IILac_III"/>
    <property type="match status" value="1"/>
</dbReference>
<dbReference type="EMBL" id="AP024169">
    <property type="protein sequence ID" value="BCN31129.1"/>
    <property type="molecule type" value="Genomic_DNA"/>
</dbReference>
<keyword evidence="2" id="KW-0762">Sugar transport</keyword>
<name>A0A7R7IDI9_9FIRM</name>
<dbReference type="InterPro" id="IPR036542">
    <property type="entry name" value="PTS_IIA_lac/cel_sf"/>
</dbReference>
<dbReference type="Pfam" id="PF02255">
    <property type="entry name" value="PTS_IIA"/>
    <property type="match status" value="1"/>
</dbReference>
<keyword evidence="6" id="KW-0460">Magnesium</keyword>
<keyword evidence="4" id="KW-0598">Phosphotransferase system</keyword>
<dbReference type="PROSITE" id="PS51095">
    <property type="entry name" value="PTS_EIIA_TYPE_3"/>
    <property type="match status" value="1"/>
</dbReference>
<gene>
    <name evidence="8" type="ORF">bsdtb5_24240</name>
</gene>